<name>A0A7W5EBP1_9BURK</name>
<dbReference type="InterPro" id="IPR050194">
    <property type="entry name" value="Glycosyltransferase_grp1"/>
</dbReference>
<organism evidence="1 2">
    <name type="scientific">Pseudoduganella umbonata</name>
    <dbReference type="NCBI Taxonomy" id="864828"/>
    <lineage>
        <taxon>Bacteria</taxon>
        <taxon>Pseudomonadati</taxon>
        <taxon>Pseudomonadota</taxon>
        <taxon>Betaproteobacteria</taxon>
        <taxon>Burkholderiales</taxon>
        <taxon>Oxalobacteraceae</taxon>
        <taxon>Telluria group</taxon>
        <taxon>Pseudoduganella</taxon>
    </lineage>
</organism>
<dbReference type="PANTHER" id="PTHR45947">
    <property type="entry name" value="SULFOQUINOVOSYL TRANSFERASE SQD2"/>
    <property type="match status" value="1"/>
</dbReference>
<dbReference type="GO" id="GO:0016758">
    <property type="term" value="F:hexosyltransferase activity"/>
    <property type="evidence" value="ECO:0007669"/>
    <property type="project" value="TreeGrafter"/>
</dbReference>
<dbReference type="RefSeq" id="WP_175424873.1">
    <property type="nucleotide sequence ID" value="NZ_CP040017.1"/>
</dbReference>
<evidence type="ECO:0000313" key="2">
    <source>
        <dbReference type="Proteomes" id="UP000584325"/>
    </source>
</evidence>
<dbReference type="Pfam" id="PF13692">
    <property type="entry name" value="Glyco_trans_1_4"/>
    <property type="match status" value="1"/>
</dbReference>
<comment type="caution">
    <text evidence="1">The sequence shown here is derived from an EMBL/GenBank/DDBJ whole genome shotgun (WGS) entry which is preliminary data.</text>
</comment>
<dbReference type="SUPFAM" id="SSF53756">
    <property type="entry name" value="UDP-Glycosyltransferase/glycogen phosphorylase"/>
    <property type="match status" value="1"/>
</dbReference>
<accession>A0A7W5EBP1</accession>
<sequence>MFHYRTELVQLLRDKLAAAGVRLELVYGQAYGKEVLKKDETEIEWGHKVRNRYFPIKEKKDLCWQPLPRAVQHPDMVIFMQENRLLANYWWILQGKLGRTRTAFWGHGRDFQSRAPGGLRERWKQATIRSVDWWFAYTSITLGVLEESGFDSNRVTLLNNSIDTAGFRREAEAVPAARLMELRAGFGIADGAPVGLFCGSIYPDKKPEFMVAAADLIHAQYPDFHFIVIGDGQSAPVMQEAARSRPWMHCVGAKRGAEKAALFRLATFVINPGSVGLHVLDAFALSLPMLTTITALHGPEIAYLEHGKTGFVTEEDVGAYAECALSLIRDPAYAAAVRANCHEASLEYTVDRMATRFADGILRCLREVPKGGHALSPALHQPETR</sequence>
<dbReference type="PANTHER" id="PTHR45947:SF3">
    <property type="entry name" value="SULFOQUINOVOSYL TRANSFERASE SQD2"/>
    <property type="match status" value="1"/>
</dbReference>
<proteinExistence type="predicted"/>
<gene>
    <name evidence="1" type="ORF">FHS02_003166</name>
</gene>
<dbReference type="EMBL" id="JACHXS010000005">
    <property type="protein sequence ID" value="MBB3222347.1"/>
    <property type="molecule type" value="Genomic_DNA"/>
</dbReference>
<evidence type="ECO:0000313" key="1">
    <source>
        <dbReference type="EMBL" id="MBB3222347.1"/>
    </source>
</evidence>
<keyword evidence="1" id="KW-0808">Transferase</keyword>
<dbReference type="CDD" id="cd03801">
    <property type="entry name" value="GT4_PimA-like"/>
    <property type="match status" value="1"/>
</dbReference>
<dbReference type="AlphaFoldDB" id="A0A7W5EBP1"/>
<dbReference type="Gene3D" id="3.40.50.2000">
    <property type="entry name" value="Glycogen Phosphorylase B"/>
    <property type="match status" value="2"/>
</dbReference>
<protein>
    <submittedName>
        <fullName evidence="1">Glycosyltransferase involved in cell wall biosynthesis</fullName>
    </submittedName>
</protein>
<reference evidence="1 2" key="1">
    <citation type="submission" date="2020-08" db="EMBL/GenBank/DDBJ databases">
        <title>Genomic Encyclopedia of Type Strains, Phase III (KMG-III): the genomes of soil and plant-associated and newly described type strains.</title>
        <authorList>
            <person name="Whitman W."/>
        </authorList>
    </citation>
    <scope>NUCLEOTIDE SEQUENCE [LARGE SCALE GENOMIC DNA]</scope>
    <source>
        <strain evidence="1 2">CECT 7753</strain>
    </source>
</reference>
<dbReference type="Proteomes" id="UP000584325">
    <property type="component" value="Unassembled WGS sequence"/>
</dbReference>